<dbReference type="EMBL" id="JASBWU010000007">
    <property type="protein sequence ID" value="KAJ9120090.1"/>
    <property type="molecule type" value="Genomic_DNA"/>
</dbReference>
<evidence type="ECO:0000313" key="1">
    <source>
        <dbReference type="EMBL" id="KAJ9120090.1"/>
    </source>
</evidence>
<proteinExistence type="predicted"/>
<organism evidence="1 2">
    <name type="scientific">Naganishia vaughanmartiniae</name>
    <dbReference type="NCBI Taxonomy" id="1424756"/>
    <lineage>
        <taxon>Eukaryota</taxon>
        <taxon>Fungi</taxon>
        <taxon>Dikarya</taxon>
        <taxon>Basidiomycota</taxon>
        <taxon>Agaricomycotina</taxon>
        <taxon>Tremellomycetes</taxon>
        <taxon>Filobasidiales</taxon>
        <taxon>Filobasidiaceae</taxon>
        <taxon>Naganishia</taxon>
    </lineage>
</organism>
<sequence length="286" mass="30838">MHNGILATIDHENRTKTEKVANAFEDLEALMVRAGEMVKLVQSLTAKLSSSSSTTATADAETRTFLHSSLVQLGLPVPAITEQSSRGGQDDEREYLDALADELAGLLTREQGGLMVGPRGRGLVGMDEAWVIWNRARGVALIPPKVMAKVVPLLPRHTRPPYTVEKLRFLSGLEVLHTPVYSPEVFARRIRRRLDPAVVVVASFDGGTSVGEVYTTALDIALQEALSVALTDEMMRFVMQIPDCGLVTDDGGGGGGAGGGLGAGDGPVRERWYRDLMTGFVWVDPN</sequence>
<protein>
    <submittedName>
        <fullName evidence="1">Uncharacterized protein</fullName>
    </submittedName>
</protein>
<reference evidence="1" key="1">
    <citation type="submission" date="2023-04" db="EMBL/GenBank/DDBJ databases">
        <title>Draft Genome sequencing of Naganishia species isolated from polar environments using Oxford Nanopore Technology.</title>
        <authorList>
            <person name="Leo P."/>
            <person name="Venkateswaran K."/>
        </authorList>
    </citation>
    <scope>NUCLEOTIDE SEQUENCE</scope>
    <source>
        <strain evidence="1">MNA-CCFEE 5425</strain>
    </source>
</reference>
<gene>
    <name evidence="1" type="ORF">QFC22_002988</name>
</gene>
<comment type="caution">
    <text evidence="1">The sequence shown here is derived from an EMBL/GenBank/DDBJ whole genome shotgun (WGS) entry which is preliminary data.</text>
</comment>
<name>A0ACC2X9L8_9TREE</name>
<accession>A0ACC2X9L8</accession>
<dbReference type="Proteomes" id="UP001243375">
    <property type="component" value="Unassembled WGS sequence"/>
</dbReference>
<keyword evidence="2" id="KW-1185">Reference proteome</keyword>
<evidence type="ECO:0000313" key="2">
    <source>
        <dbReference type="Proteomes" id="UP001243375"/>
    </source>
</evidence>